<evidence type="ECO:0000313" key="15">
    <source>
        <dbReference type="EMBL" id="ODM95095.1"/>
    </source>
</evidence>
<feature type="binding site" evidence="10">
    <location>
        <begin position="557"/>
        <end position="564"/>
    </location>
    <ligand>
        <name>ATP</name>
        <dbReference type="ChEBI" id="CHEBI:30616"/>
    </ligand>
</feature>
<dbReference type="InterPro" id="IPR013783">
    <property type="entry name" value="Ig-like_fold"/>
</dbReference>
<dbReference type="SUPFAM" id="SSF56112">
    <property type="entry name" value="Protein kinase-like (PK-like)"/>
    <property type="match status" value="1"/>
</dbReference>
<dbReference type="AlphaFoldDB" id="A0A1D2MQQ4"/>
<dbReference type="Proteomes" id="UP000094527">
    <property type="component" value="Unassembled WGS sequence"/>
</dbReference>
<dbReference type="OrthoDB" id="442451at2759"/>
<evidence type="ECO:0000256" key="9">
    <source>
        <dbReference type="PIRSR" id="PIRSR000615-1"/>
    </source>
</evidence>
<dbReference type="Gene3D" id="2.60.40.10">
    <property type="entry name" value="Immunoglobulins"/>
    <property type="match status" value="1"/>
</dbReference>
<dbReference type="Pfam" id="PF07714">
    <property type="entry name" value="PK_Tyr_Ser-Thr"/>
    <property type="match status" value="1"/>
</dbReference>
<dbReference type="InterPro" id="IPR008266">
    <property type="entry name" value="Tyr_kinase_AS"/>
</dbReference>
<dbReference type="SUPFAM" id="SSF48726">
    <property type="entry name" value="Immunoglobulin"/>
    <property type="match status" value="1"/>
</dbReference>
<dbReference type="GO" id="GO:0004714">
    <property type="term" value="F:transmembrane receptor protein tyrosine kinase activity"/>
    <property type="evidence" value="ECO:0007669"/>
    <property type="project" value="UniProtKB-EC"/>
</dbReference>
<evidence type="ECO:0000313" key="16">
    <source>
        <dbReference type="Proteomes" id="UP000094527"/>
    </source>
</evidence>
<gene>
    <name evidence="15" type="ORF">Ocin01_11579</name>
</gene>
<dbReference type="PROSITE" id="PS50011">
    <property type="entry name" value="PROTEIN_KINASE_DOM"/>
    <property type="match status" value="1"/>
</dbReference>
<keyword evidence="5" id="KW-1015">Disulfide bond</keyword>
<dbReference type="GO" id="GO:0043235">
    <property type="term" value="C:receptor complex"/>
    <property type="evidence" value="ECO:0007669"/>
    <property type="project" value="TreeGrafter"/>
</dbReference>
<feature type="binding site" evidence="10">
    <location>
        <position position="732"/>
    </location>
    <ligand>
        <name>ATP</name>
        <dbReference type="ChEBI" id="CHEBI:30616"/>
    </ligand>
</feature>
<dbReference type="OMA" id="ENCSHEA"/>
<dbReference type="PROSITE" id="PS00107">
    <property type="entry name" value="PROTEIN_KINASE_ATP"/>
    <property type="match status" value="1"/>
</dbReference>
<dbReference type="PANTHER" id="PTHR24416">
    <property type="entry name" value="TYROSINE-PROTEIN KINASE RECEPTOR"/>
    <property type="match status" value="1"/>
</dbReference>
<evidence type="ECO:0000256" key="4">
    <source>
        <dbReference type="ARBA" id="ARBA00023136"/>
    </source>
</evidence>
<dbReference type="GO" id="GO:0046872">
    <property type="term" value="F:metal ion binding"/>
    <property type="evidence" value="ECO:0007669"/>
    <property type="project" value="UniProtKB-KW"/>
</dbReference>
<feature type="binding site" evidence="10 12">
    <location>
        <position position="582"/>
    </location>
    <ligand>
        <name>ATP</name>
        <dbReference type="ChEBI" id="CHEBI:30616"/>
    </ligand>
</feature>
<sequence>GNKISNCDYPVVYTSFFDNVDARVPELKVVNSKENASFDKELPFQFIMLNCTAPYPIEWIVDIPQHYYFSFILDDEVRKISDNKTESTYTSELFTVRLHIGNETLANHSLSETSAVCQAVASETSCGKTVVFIKRNDISTPTSLQINFGSESLLQKDQVVTPTCMTSGPAHNKLDELICTNEIAQNLQAWESHFFRPECSPKDKTPTIQFLFNTSELTLPSGGISAIQEEKFISLCITNANSTDIYVGDVLNITCVSSIYYFAIGMQIYAIIEDPNKSQNKADVLISETSYEYAHGSKGYRNLSTNIAVNSTTIHGIECKAPVRKSRRWVSKTLFFKVKGQDIIPLNLKFDGDTSNNAPIISNNDDQYTFLLCNATGDPLPTLSWSRVYNGKLPTSQNITLHLSNDSRKSWIVSKLYFPMDDNSKDNLTEYYGRYICTAKNKFESLEKVFIFENSLLESSDNIKHLIGMWTLIAVSVSVMIATVVLMTLKILEQSRKLRLFTKDEIDYFIFGKPELLLSDSDSYENINSYAAYLPYNKSQFEIEREQLEFDLKDVLGSGAYGTVYKGIFSASELSQVPVAIKTVHSINDKMYFAALLSEIKMMCYVGKHEHIVNFIGACTKFLELSKQSLIYKREVYVAMEYCENGDLLSYLQENRTQFEKGYKKAMLAFFRVQTDSTVGAEKSSAPAPVANKPLTNGYCRFSYGNPSRRQLVAWGLQIADGMVIHGDLAARNILLTSDLMPKIGDFGLSTQLQNYSNYVRKGDDLVPWKWLAIECLQYMKFSIKSDVWAFGVILFEIFSMGQVPYPNCSYSDEFIFALSQGERLQRPIYATQKVYDLMLKCWNSNPDDRPTFLSLENTFKAWMGEPIENLIFVDKSYAKQKDWVQCEIHVTLDNDPFTNRKVTEMFLEAFVINLNPVEKTKCKDAR</sequence>
<evidence type="ECO:0000256" key="5">
    <source>
        <dbReference type="ARBA" id="ARBA00023157"/>
    </source>
</evidence>
<accession>A0A1D2MQQ4</accession>
<evidence type="ECO:0000256" key="8">
    <source>
        <dbReference type="ARBA" id="ARBA00051243"/>
    </source>
</evidence>
<keyword evidence="7" id="KW-0325">Glycoprotein</keyword>
<dbReference type="GO" id="GO:0007169">
    <property type="term" value="P:cell surface receptor protein tyrosine kinase signaling pathway"/>
    <property type="evidence" value="ECO:0007669"/>
    <property type="project" value="TreeGrafter"/>
</dbReference>
<feature type="binding site" evidence="11">
    <location>
        <position position="733"/>
    </location>
    <ligand>
        <name>Mg(2+)</name>
        <dbReference type="ChEBI" id="CHEBI:18420"/>
    </ligand>
</feature>
<dbReference type="CDD" id="cd00192">
    <property type="entry name" value="PTKc"/>
    <property type="match status" value="1"/>
</dbReference>
<protein>
    <submittedName>
        <fullName evidence="15">Vascular endothelial growth factor receptor 2</fullName>
    </submittedName>
</protein>
<dbReference type="Gene3D" id="3.30.200.20">
    <property type="entry name" value="Phosphorylase Kinase, domain 1"/>
    <property type="match status" value="1"/>
</dbReference>
<keyword evidence="2 13" id="KW-0812">Transmembrane</keyword>
<dbReference type="STRING" id="48709.A0A1D2MQQ4"/>
<dbReference type="InterPro" id="IPR001245">
    <property type="entry name" value="Ser-Thr/Tyr_kinase_cat_dom"/>
</dbReference>
<comment type="catalytic activity">
    <reaction evidence="8">
        <text>L-tyrosyl-[protein] + ATP = O-phospho-L-tyrosyl-[protein] + ADP + H(+)</text>
        <dbReference type="Rhea" id="RHEA:10596"/>
        <dbReference type="Rhea" id="RHEA-COMP:10136"/>
        <dbReference type="Rhea" id="RHEA-COMP:20101"/>
        <dbReference type="ChEBI" id="CHEBI:15378"/>
        <dbReference type="ChEBI" id="CHEBI:30616"/>
        <dbReference type="ChEBI" id="CHEBI:46858"/>
        <dbReference type="ChEBI" id="CHEBI:61978"/>
        <dbReference type="ChEBI" id="CHEBI:456216"/>
        <dbReference type="EC" id="2.7.10.1"/>
    </reaction>
</comment>
<dbReference type="InterPro" id="IPR000719">
    <property type="entry name" value="Prot_kinase_dom"/>
</dbReference>
<keyword evidence="3 13" id="KW-1133">Transmembrane helix</keyword>
<feature type="binding site" evidence="11">
    <location>
        <position position="524"/>
    </location>
    <ligand>
        <name>Mg(2+)</name>
        <dbReference type="ChEBI" id="CHEBI:18420"/>
    </ligand>
</feature>
<evidence type="ECO:0000256" key="2">
    <source>
        <dbReference type="ARBA" id="ARBA00022692"/>
    </source>
</evidence>
<evidence type="ECO:0000256" key="3">
    <source>
        <dbReference type="ARBA" id="ARBA00022989"/>
    </source>
</evidence>
<feature type="active site" description="Proton acceptor" evidence="9">
    <location>
        <position position="728"/>
    </location>
</feature>
<evidence type="ECO:0000256" key="7">
    <source>
        <dbReference type="ARBA" id="ARBA00023180"/>
    </source>
</evidence>
<dbReference type="Gene3D" id="1.10.510.10">
    <property type="entry name" value="Transferase(Phosphotransferase) domain 1"/>
    <property type="match status" value="1"/>
</dbReference>
<dbReference type="PANTHER" id="PTHR24416:SF600">
    <property type="entry name" value="PDGF- AND VEGF-RECEPTOR RELATED, ISOFORM J"/>
    <property type="match status" value="1"/>
</dbReference>
<dbReference type="PROSITE" id="PS00109">
    <property type="entry name" value="PROTEIN_KINASE_TYR"/>
    <property type="match status" value="1"/>
</dbReference>
<dbReference type="InterPro" id="IPR011009">
    <property type="entry name" value="Kinase-like_dom_sf"/>
</dbReference>
<keyword evidence="11" id="KW-0460">Magnesium</keyword>
<keyword evidence="6 15" id="KW-0675">Receptor</keyword>
<keyword evidence="10 12" id="KW-0067">ATP-binding</keyword>
<dbReference type="GO" id="GO:0005524">
    <property type="term" value="F:ATP binding"/>
    <property type="evidence" value="ECO:0007669"/>
    <property type="project" value="UniProtKB-UniRule"/>
</dbReference>
<dbReference type="InterPro" id="IPR017441">
    <property type="entry name" value="Protein_kinase_ATP_BS"/>
</dbReference>
<feature type="transmembrane region" description="Helical" evidence="13">
    <location>
        <begin position="467"/>
        <end position="489"/>
    </location>
</feature>
<keyword evidence="10 12" id="KW-0547">Nucleotide-binding</keyword>
<reference evidence="15 16" key="1">
    <citation type="journal article" date="2016" name="Genome Biol. Evol.">
        <title>Gene Family Evolution Reflects Adaptation to Soil Environmental Stressors in the Genome of the Collembolan Orchesella cincta.</title>
        <authorList>
            <person name="Faddeeva-Vakhrusheva A."/>
            <person name="Derks M.F."/>
            <person name="Anvar S.Y."/>
            <person name="Agamennone V."/>
            <person name="Suring W."/>
            <person name="Smit S."/>
            <person name="van Straalen N.M."/>
            <person name="Roelofs D."/>
        </authorList>
    </citation>
    <scope>NUCLEOTIDE SEQUENCE [LARGE SCALE GENOMIC DNA]</scope>
    <source>
        <tissue evidence="15">Mixed pool</tissue>
    </source>
</reference>
<evidence type="ECO:0000256" key="12">
    <source>
        <dbReference type="PROSITE-ProRule" id="PRU10141"/>
    </source>
</evidence>
<keyword evidence="11" id="KW-0479">Metal-binding</keyword>
<evidence type="ECO:0000256" key="1">
    <source>
        <dbReference type="ARBA" id="ARBA00004167"/>
    </source>
</evidence>
<feature type="domain" description="Protein kinase" evidence="14">
    <location>
        <begin position="550"/>
        <end position="864"/>
    </location>
</feature>
<evidence type="ECO:0000256" key="13">
    <source>
        <dbReference type="SAM" id="Phobius"/>
    </source>
</evidence>
<keyword evidence="16" id="KW-1185">Reference proteome</keyword>
<feature type="non-terminal residue" evidence="15">
    <location>
        <position position="1"/>
    </location>
</feature>
<keyword evidence="4 13" id="KW-0472">Membrane</keyword>
<dbReference type="InterPro" id="IPR050122">
    <property type="entry name" value="RTK"/>
</dbReference>
<evidence type="ECO:0000256" key="11">
    <source>
        <dbReference type="PIRSR" id="PIRSR000615-3"/>
    </source>
</evidence>
<feature type="non-terminal residue" evidence="15">
    <location>
        <position position="927"/>
    </location>
</feature>
<comment type="caution">
    <text evidence="15">The sequence shown here is derived from an EMBL/GenBank/DDBJ whole genome shotgun (WGS) entry which is preliminary data.</text>
</comment>
<evidence type="ECO:0000256" key="10">
    <source>
        <dbReference type="PIRSR" id="PIRSR000615-2"/>
    </source>
</evidence>
<organism evidence="15 16">
    <name type="scientific">Orchesella cincta</name>
    <name type="common">Springtail</name>
    <name type="synonym">Podura cincta</name>
    <dbReference type="NCBI Taxonomy" id="48709"/>
    <lineage>
        <taxon>Eukaryota</taxon>
        <taxon>Metazoa</taxon>
        <taxon>Ecdysozoa</taxon>
        <taxon>Arthropoda</taxon>
        <taxon>Hexapoda</taxon>
        <taxon>Collembola</taxon>
        <taxon>Entomobryomorpha</taxon>
        <taxon>Entomobryoidea</taxon>
        <taxon>Orchesellidae</taxon>
        <taxon>Orchesellinae</taxon>
        <taxon>Orchesella</taxon>
    </lineage>
</organism>
<feature type="binding site" evidence="11">
    <location>
        <position position="746"/>
    </location>
    <ligand>
        <name>Mg(2+)</name>
        <dbReference type="ChEBI" id="CHEBI:18420"/>
    </ligand>
</feature>
<dbReference type="PRINTS" id="PR00109">
    <property type="entry name" value="TYRKINASE"/>
</dbReference>
<feature type="binding site" evidence="10">
    <location>
        <begin position="641"/>
        <end position="647"/>
    </location>
    <ligand>
        <name>ATP</name>
        <dbReference type="ChEBI" id="CHEBI:30616"/>
    </ligand>
</feature>
<name>A0A1D2MQQ4_ORCCI</name>
<dbReference type="EMBL" id="LJIJ01000712">
    <property type="protein sequence ID" value="ODM95095.1"/>
    <property type="molecule type" value="Genomic_DNA"/>
</dbReference>
<evidence type="ECO:0000256" key="6">
    <source>
        <dbReference type="ARBA" id="ARBA00023170"/>
    </source>
</evidence>
<proteinExistence type="predicted"/>
<comment type="subcellular location">
    <subcellularLocation>
        <location evidence="1">Membrane</location>
        <topology evidence="1">Single-pass membrane protein</topology>
    </subcellularLocation>
</comment>
<evidence type="ECO:0000259" key="14">
    <source>
        <dbReference type="PROSITE" id="PS50011"/>
    </source>
</evidence>
<dbReference type="GO" id="GO:0005886">
    <property type="term" value="C:plasma membrane"/>
    <property type="evidence" value="ECO:0007669"/>
    <property type="project" value="TreeGrafter"/>
</dbReference>
<dbReference type="InterPro" id="IPR036179">
    <property type="entry name" value="Ig-like_dom_sf"/>
</dbReference>